<comment type="caution">
    <text evidence="2">The sequence shown here is derived from an EMBL/GenBank/DDBJ whole genome shotgun (WGS) entry which is preliminary data.</text>
</comment>
<proteinExistence type="predicted"/>
<feature type="signal peptide" evidence="1">
    <location>
        <begin position="1"/>
        <end position="19"/>
    </location>
</feature>
<keyword evidence="3" id="KW-1185">Reference proteome</keyword>
<dbReference type="PANTHER" id="PTHR38643:SF1">
    <property type="entry name" value="PURINE NUCLEOSIDE PERMEASE C285.05-RELATED"/>
    <property type="match status" value="1"/>
</dbReference>
<dbReference type="Proteomes" id="UP001165120">
    <property type="component" value="Unassembled WGS sequence"/>
</dbReference>
<reference evidence="2" key="1">
    <citation type="submission" date="2023-04" db="EMBL/GenBank/DDBJ databases">
        <title>Candida boidinii NBRC 10035.</title>
        <authorList>
            <person name="Ichikawa N."/>
            <person name="Sato H."/>
            <person name="Tonouchi N."/>
        </authorList>
    </citation>
    <scope>NUCLEOTIDE SEQUENCE</scope>
    <source>
        <strain evidence="2">NBRC 10035</strain>
    </source>
</reference>
<evidence type="ECO:0000313" key="2">
    <source>
        <dbReference type="EMBL" id="GME75416.1"/>
    </source>
</evidence>
<dbReference type="GO" id="GO:0055085">
    <property type="term" value="P:transmembrane transport"/>
    <property type="evidence" value="ECO:0007669"/>
    <property type="project" value="InterPro"/>
</dbReference>
<evidence type="ECO:0000256" key="1">
    <source>
        <dbReference type="SAM" id="SignalP"/>
    </source>
</evidence>
<evidence type="ECO:0000313" key="3">
    <source>
        <dbReference type="Proteomes" id="UP001165120"/>
    </source>
</evidence>
<feature type="chain" id="PRO_5040766577" evidence="1">
    <location>
        <begin position="20"/>
        <end position="420"/>
    </location>
</feature>
<dbReference type="GO" id="GO:0005783">
    <property type="term" value="C:endoplasmic reticulum"/>
    <property type="evidence" value="ECO:0007669"/>
    <property type="project" value="TreeGrafter"/>
</dbReference>
<keyword evidence="1" id="KW-0732">Signal</keyword>
<dbReference type="EMBL" id="BSXN01002051">
    <property type="protein sequence ID" value="GME75416.1"/>
    <property type="molecule type" value="Genomic_DNA"/>
</dbReference>
<protein>
    <submittedName>
        <fullName evidence="2">Unnamed protein product</fullName>
    </submittedName>
</protein>
<sequence>MKFSVVLSSVLALAGSSSAYQFAKRHSDVESAISSYSASARRSGASSTYSIAKPAKTLNANESAIHDDYDFIKPQAFIINMFSLEQEQTFDSFNLTQNITIPGLSPVYSEIHCNDNYTLCQVTTGEAEANAASTISALTLSPIFDLSETYFLIAGIAGISPKQGSIGDVTFPRFAVQILEYEVDAREMPENWTTGYFPLGTTNSSQYPVNIYGTEVFELNVNLRDRAVDLVRNVTLDNGAEKAEDLRDTYEGFEGFEPATRNVSVLTCDTLTGDTYWFGELLDEAFANYTSLITNDTATYCTTQQEDNASLESFIRAAQYGLVDFGRIVVLRTASDYTYSPNYLGDETTYYFNEVSQDISPSLVNLGLAIKTYIDDILLNWDDLYSVGAFEADNYLGDYFNSLDDYVEERSWGSIEWGTA</sequence>
<gene>
    <name evidence="2" type="ORF">Cboi02_000477700</name>
</gene>
<dbReference type="PANTHER" id="PTHR38643">
    <property type="entry name" value="PURINE NUCLEOSIDE PERMEASE C285.05-RELATED"/>
    <property type="match status" value="1"/>
</dbReference>
<dbReference type="AlphaFoldDB" id="A0A9W6T3Q5"/>
<accession>A0A9W6T3Q5</accession>
<name>A0A9W6T3Q5_CANBO</name>
<dbReference type="Pfam" id="PF06516">
    <property type="entry name" value="NUP"/>
    <property type="match status" value="1"/>
</dbReference>
<dbReference type="InterPro" id="IPR009486">
    <property type="entry name" value="Pur_nuclsid_perm"/>
</dbReference>
<organism evidence="2 3">
    <name type="scientific">Candida boidinii</name>
    <name type="common">Yeast</name>
    <dbReference type="NCBI Taxonomy" id="5477"/>
    <lineage>
        <taxon>Eukaryota</taxon>
        <taxon>Fungi</taxon>
        <taxon>Dikarya</taxon>
        <taxon>Ascomycota</taxon>
        <taxon>Saccharomycotina</taxon>
        <taxon>Pichiomycetes</taxon>
        <taxon>Pichiales</taxon>
        <taxon>Pichiaceae</taxon>
        <taxon>Ogataea</taxon>
        <taxon>Ogataea/Candida clade</taxon>
    </lineage>
</organism>